<evidence type="ECO:0000259" key="1">
    <source>
        <dbReference type="Pfam" id="PF00535"/>
    </source>
</evidence>
<dbReference type="AlphaFoldDB" id="A0AAW4L333"/>
<name>A0AAW4L333_9BACT</name>
<dbReference type="InterPro" id="IPR001173">
    <property type="entry name" value="Glyco_trans_2-like"/>
</dbReference>
<dbReference type="SUPFAM" id="SSF53448">
    <property type="entry name" value="Nucleotide-diphospho-sugar transferases"/>
    <property type="match status" value="1"/>
</dbReference>
<keyword evidence="2" id="KW-0328">Glycosyltransferase</keyword>
<evidence type="ECO:0000313" key="2">
    <source>
        <dbReference type="EMBL" id="MBT0663398.1"/>
    </source>
</evidence>
<dbReference type="Proteomes" id="UP000811899">
    <property type="component" value="Unassembled WGS sequence"/>
</dbReference>
<keyword evidence="3" id="KW-1185">Reference proteome</keyword>
<dbReference type="Gene3D" id="3.90.550.10">
    <property type="entry name" value="Spore Coat Polysaccharide Biosynthesis Protein SpsA, Chain A"/>
    <property type="match status" value="1"/>
</dbReference>
<comment type="caution">
    <text evidence="2">The sequence shown here is derived from an EMBL/GenBank/DDBJ whole genome shotgun (WGS) entry which is preliminary data.</text>
</comment>
<reference evidence="2 3" key="1">
    <citation type="submission" date="2021-05" db="EMBL/GenBank/DDBJ databases">
        <title>The draft genome of Geobacter pelophilus DSM 12255.</title>
        <authorList>
            <person name="Xu Z."/>
            <person name="Masuda Y."/>
            <person name="Itoh H."/>
            <person name="Senoo K."/>
        </authorList>
    </citation>
    <scope>NUCLEOTIDE SEQUENCE [LARGE SCALE GENOMIC DNA]</scope>
    <source>
        <strain evidence="2 3">DSM 12255</strain>
    </source>
</reference>
<keyword evidence="2" id="KW-0808">Transferase</keyword>
<dbReference type="GO" id="GO:0016758">
    <property type="term" value="F:hexosyltransferase activity"/>
    <property type="evidence" value="ECO:0007669"/>
    <property type="project" value="UniProtKB-ARBA"/>
</dbReference>
<dbReference type="EMBL" id="JAHCVJ010000001">
    <property type="protein sequence ID" value="MBT0663398.1"/>
    <property type="molecule type" value="Genomic_DNA"/>
</dbReference>
<feature type="domain" description="Glycosyltransferase 2-like" evidence="1">
    <location>
        <begin position="3"/>
        <end position="143"/>
    </location>
</feature>
<organism evidence="2 3">
    <name type="scientific">Geoanaerobacter pelophilus</name>
    <dbReference type="NCBI Taxonomy" id="60036"/>
    <lineage>
        <taxon>Bacteria</taxon>
        <taxon>Pseudomonadati</taxon>
        <taxon>Thermodesulfobacteriota</taxon>
        <taxon>Desulfuromonadia</taxon>
        <taxon>Geobacterales</taxon>
        <taxon>Geobacteraceae</taxon>
        <taxon>Geoanaerobacter</taxon>
    </lineage>
</organism>
<dbReference type="EC" id="2.4.-.-" evidence="2"/>
<dbReference type="PANTHER" id="PTHR22916">
    <property type="entry name" value="GLYCOSYLTRANSFERASE"/>
    <property type="match status" value="1"/>
</dbReference>
<protein>
    <submittedName>
        <fullName evidence="2">Glycosyltransferase</fullName>
        <ecNumber evidence="2">2.4.-.-</ecNumber>
    </submittedName>
</protein>
<proteinExistence type="predicted"/>
<dbReference type="Pfam" id="PF00535">
    <property type="entry name" value="Glycos_transf_2"/>
    <property type="match status" value="1"/>
</dbReference>
<gene>
    <name evidence="2" type="ORF">KI809_03705</name>
</gene>
<evidence type="ECO:0000313" key="3">
    <source>
        <dbReference type="Proteomes" id="UP000811899"/>
    </source>
</evidence>
<sequence length="272" mass="31595">MVSVCITAYNHEKYIAQAIESVLAQKVDFDYEILIGEDDSPDRTRAIVSEYHARFPDKIRLFLNSRENVVYINGRVTGLWNFYNNFHNAKGKYIALLDGDDYWTDPNKLQKQIVAMEANSDCTICFHDAQMLMDNGAVKPYLSTLGVKRKSIYTIEDILFRNFLPTGAVVFRNRFIREIPEAAYQILAGDWFLHITNAQYGDILYIDDVMSCYRVHQQGLWTSLGQAGMIKEKIHIYKIMDRFLSYKYSDLIRKRLADCESELIRLKDSNHA</sequence>
<dbReference type="InterPro" id="IPR029044">
    <property type="entry name" value="Nucleotide-diphossugar_trans"/>
</dbReference>
<dbReference type="PANTHER" id="PTHR22916:SF3">
    <property type="entry name" value="UDP-GLCNAC:BETAGAL BETA-1,3-N-ACETYLGLUCOSAMINYLTRANSFERASE-LIKE PROTEIN 1"/>
    <property type="match status" value="1"/>
</dbReference>
<accession>A0AAW4L333</accession>